<dbReference type="Proteomes" id="UP000596742">
    <property type="component" value="Unassembled WGS sequence"/>
</dbReference>
<dbReference type="EMBL" id="UYJE01005185">
    <property type="protein sequence ID" value="VDI34849.1"/>
    <property type="molecule type" value="Genomic_DNA"/>
</dbReference>
<evidence type="ECO:0000313" key="4">
    <source>
        <dbReference type="Proteomes" id="UP000596742"/>
    </source>
</evidence>
<proteinExistence type="predicted"/>
<sequence>MIFEKRWLVERHILERHSDFAWKCPECKKLFQTSKYGISTMGARFMKIKFVFRTASDIGEKMPRKTKKLKKNEMPKEIKLVDNNGNEVEVASRRNRYARSEIGYTSNRTTCNSIKGGEFKNTGILLRETSRKRTDIENKENITGPTLAKLSKTSETTEQKLKKIKDLLQDLISENGETITISLEPEAEIIEGESNY</sequence>
<accession>A0A8B6EIS7</accession>
<feature type="coiled-coil region" evidence="1">
    <location>
        <begin position="147"/>
        <end position="174"/>
    </location>
</feature>
<comment type="caution">
    <text evidence="2">The sequence shown here is derived from an EMBL/GenBank/DDBJ whole genome shotgun (WGS) entry which is preliminary data.</text>
</comment>
<evidence type="ECO:0000313" key="3">
    <source>
        <dbReference type="EMBL" id="VDI72720.1"/>
    </source>
</evidence>
<evidence type="ECO:0000256" key="1">
    <source>
        <dbReference type="SAM" id="Coils"/>
    </source>
</evidence>
<keyword evidence="4" id="KW-1185">Reference proteome</keyword>
<organism evidence="2 4">
    <name type="scientific">Mytilus galloprovincialis</name>
    <name type="common">Mediterranean mussel</name>
    <dbReference type="NCBI Taxonomy" id="29158"/>
    <lineage>
        <taxon>Eukaryota</taxon>
        <taxon>Metazoa</taxon>
        <taxon>Spiralia</taxon>
        <taxon>Lophotrochozoa</taxon>
        <taxon>Mollusca</taxon>
        <taxon>Bivalvia</taxon>
        <taxon>Autobranchia</taxon>
        <taxon>Pteriomorphia</taxon>
        <taxon>Mytilida</taxon>
        <taxon>Mytiloidea</taxon>
        <taxon>Mytilidae</taxon>
        <taxon>Mytilinae</taxon>
        <taxon>Mytilus</taxon>
    </lineage>
</organism>
<name>A0A8B6EIS7_MYTGA</name>
<protein>
    <submittedName>
        <fullName evidence="2">Uncharacterized protein</fullName>
    </submittedName>
</protein>
<evidence type="ECO:0000313" key="2">
    <source>
        <dbReference type="EMBL" id="VDI34849.1"/>
    </source>
</evidence>
<dbReference type="EMBL" id="UYJE01009358">
    <property type="protein sequence ID" value="VDI72720.1"/>
    <property type="molecule type" value="Genomic_DNA"/>
</dbReference>
<keyword evidence="1" id="KW-0175">Coiled coil</keyword>
<gene>
    <name evidence="3" type="ORF">MGAL_10B022004</name>
    <name evidence="2" type="ORF">MGAL_10B085907</name>
</gene>
<reference evidence="2" key="1">
    <citation type="submission" date="2018-11" db="EMBL/GenBank/DDBJ databases">
        <authorList>
            <person name="Alioto T."/>
            <person name="Alioto T."/>
        </authorList>
    </citation>
    <scope>NUCLEOTIDE SEQUENCE</scope>
</reference>
<dbReference type="AlphaFoldDB" id="A0A8B6EIS7"/>